<feature type="domain" description="BRCT" evidence="7">
    <location>
        <begin position="238"/>
        <end position="326"/>
    </location>
</feature>
<dbReference type="InParanoid" id="H2ZBQ2"/>
<dbReference type="GO" id="GO:0005634">
    <property type="term" value="C:nucleus"/>
    <property type="evidence" value="ECO:0007669"/>
    <property type="project" value="UniProtKB-SubCell"/>
</dbReference>
<dbReference type="InterPro" id="IPR001357">
    <property type="entry name" value="BRCT_dom"/>
</dbReference>
<dbReference type="GeneTree" id="ENSGT00390000004140"/>
<evidence type="ECO:0000256" key="4">
    <source>
        <dbReference type="ARBA" id="ARBA00023204"/>
    </source>
</evidence>
<evidence type="ECO:0000259" key="7">
    <source>
        <dbReference type="PROSITE" id="PS50172"/>
    </source>
</evidence>
<keyword evidence="3" id="KW-0227">DNA damage</keyword>
<dbReference type="Pfam" id="PF12738">
    <property type="entry name" value="PTCB-BRCT"/>
    <property type="match status" value="1"/>
</dbReference>
<feature type="domain" description="BRCT" evidence="7">
    <location>
        <begin position="419"/>
        <end position="510"/>
    </location>
</feature>
<keyword evidence="2" id="KW-0677">Repeat</keyword>
<evidence type="ECO:0000256" key="2">
    <source>
        <dbReference type="ARBA" id="ARBA00022737"/>
    </source>
</evidence>
<dbReference type="InterPro" id="IPR045080">
    <property type="entry name" value="BRCT_XRCC1_rpt1"/>
</dbReference>
<reference evidence="8" key="3">
    <citation type="submission" date="2025-09" db="UniProtKB">
        <authorList>
            <consortium name="Ensembl"/>
        </authorList>
    </citation>
    <scope>IDENTIFICATION</scope>
</reference>
<evidence type="ECO:0000313" key="8">
    <source>
        <dbReference type="Ensembl" id="ENSCSAVP00000015017.1"/>
    </source>
</evidence>
<dbReference type="PANTHER" id="PTHR11370:SF5">
    <property type="entry name" value="DNA REPAIR PROTEIN XRCC1"/>
    <property type="match status" value="1"/>
</dbReference>
<evidence type="ECO:0000256" key="5">
    <source>
        <dbReference type="ARBA" id="ARBA00023242"/>
    </source>
</evidence>
<dbReference type="SUPFAM" id="SSF52113">
    <property type="entry name" value="BRCT domain"/>
    <property type="match status" value="2"/>
</dbReference>
<dbReference type="SUPFAM" id="SSF49785">
    <property type="entry name" value="Galactose-binding domain-like"/>
    <property type="match status" value="1"/>
</dbReference>
<dbReference type="PROSITE" id="PS50172">
    <property type="entry name" value="BRCT"/>
    <property type="match status" value="2"/>
</dbReference>
<dbReference type="Proteomes" id="UP000007875">
    <property type="component" value="Unassembled WGS sequence"/>
</dbReference>
<name>H2ZBQ2_CIOSA</name>
<evidence type="ECO:0000256" key="3">
    <source>
        <dbReference type="ARBA" id="ARBA00022763"/>
    </source>
</evidence>
<dbReference type="InterPro" id="IPR002706">
    <property type="entry name" value="Xrcc1_N"/>
</dbReference>
<dbReference type="FunFam" id="3.40.50.10190:FF:000008">
    <property type="entry name" value="X-ray repair cross complementing 1"/>
    <property type="match status" value="1"/>
</dbReference>
<dbReference type="Pfam" id="PF16589">
    <property type="entry name" value="BRCT_2"/>
    <property type="match status" value="1"/>
</dbReference>
<dbReference type="GO" id="GO:0000012">
    <property type="term" value="P:single strand break repair"/>
    <property type="evidence" value="ECO:0007669"/>
    <property type="project" value="InterPro"/>
</dbReference>
<dbReference type="GO" id="GO:0003684">
    <property type="term" value="F:damaged DNA binding"/>
    <property type="evidence" value="ECO:0007669"/>
    <property type="project" value="InterPro"/>
</dbReference>
<dbReference type="Ensembl" id="ENSCSAVT00000015191.1">
    <property type="protein sequence ID" value="ENSCSAVP00000015017.1"/>
    <property type="gene ID" value="ENSCSAVG00000008799.1"/>
</dbReference>
<dbReference type="HOGENOM" id="CLU_030026_0_0_1"/>
<feature type="region of interest" description="Disordered" evidence="6">
    <location>
        <begin position="330"/>
        <end position="384"/>
    </location>
</feature>
<dbReference type="SMART" id="SM00292">
    <property type="entry name" value="BRCT"/>
    <property type="match status" value="2"/>
</dbReference>
<dbReference type="FunFam" id="2.60.120.260:FF:000025">
    <property type="entry name" value="DNA repair protein XRCC1 isoform X1"/>
    <property type="match status" value="1"/>
</dbReference>
<evidence type="ECO:0000256" key="6">
    <source>
        <dbReference type="SAM" id="MobiDB-lite"/>
    </source>
</evidence>
<dbReference type="OMA" id="PEWIYAI"/>
<keyword evidence="4" id="KW-0234">DNA repair</keyword>
<feature type="compositionally biased region" description="Acidic residues" evidence="6">
    <location>
        <begin position="368"/>
        <end position="384"/>
    </location>
</feature>
<sequence>NMPQIKLQHIVSFSSEHKVHKVENLLKGGKWKCGNPGEKQGFVVFQFPKATKISSIDVGNNGSAFVEVLVCRTGGEEKYEVLLVASSLMSPLDSRNEKSTNTVRMFGSDKLSSASDQLWDQVKVVCTQPFNKHIAYGLSFIHFNTPEEEKDTIQESVQKEATQLEIKKLSLKKGEAKKETPSKVLGSKQKIVESGSKQKITSGLKRSAEPKGQSTPSKKQLLETKLKTETKAPSSKNSSDRILNGVVVALSGYQNPLRGQIRETALKMGAQYRKEWKNDCTHLICAFRNTPKYSQVMLAGGKIVKHTWIMECWANKKLLNWKKYSLAPVSSDDEATSDTDASHAVKDAAKEDPSTSKMESIPSKSEEEKDIYDESTDVEDSDDTDTEINAFLASNNKSKVKVENTDDSINGCDVSKLKELPNYFSNVSFYILGDFTPAVKRMLQRHIIAFGGYLQESINDNVKYALTQSSWNKELQNALDHNRSVTFVRPEWVFKCGQAVSLLPCTMYTVMPT</sequence>
<evidence type="ECO:0000256" key="1">
    <source>
        <dbReference type="ARBA" id="ARBA00004123"/>
    </source>
</evidence>
<dbReference type="Pfam" id="PF01834">
    <property type="entry name" value="XRCC1_N"/>
    <property type="match status" value="1"/>
</dbReference>
<dbReference type="Gene3D" id="3.40.50.10190">
    <property type="entry name" value="BRCT domain"/>
    <property type="match status" value="2"/>
</dbReference>
<feature type="region of interest" description="Disordered" evidence="6">
    <location>
        <begin position="175"/>
        <end position="220"/>
    </location>
</feature>
<dbReference type="FunCoup" id="H2ZBQ2">
    <property type="interactions" value="351"/>
</dbReference>
<accession>H2ZBQ2</accession>
<dbReference type="GO" id="GO:0006284">
    <property type="term" value="P:base-excision repair"/>
    <property type="evidence" value="ECO:0007669"/>
    <property type="project" value="InterPro"/>
</dbReference>
<dbReference type="CDD" id="cd17725">
    <property type="entry name" value="BRCT_XRCC1_rpt1"/>
    <property type="match status" value="1"/>
</dbReference>
<dbReference type="STRING" id="51511.ENSCSAVP00000015017"/>
<reference evidence="9" key="1">
    <citation type="submission" date="2003-08" db="EMBL/GenBank/DDBJ databases">
        <authorList>
            <person name="Birren B."/>
            <person name="Nusbaum C."/>
            <person name="Abebe A."/>
            <person name="Abouelleil A."/>
            <person name="Adekoya E."/>
            <person name="Ait-zahra M."/>
            <person name="Allen N."/>
            <person name="Allen T."/>
            <person name="An P."/>
            <person name="Anderson M."/>
            <person name="Anderson S."/>
            <person name="Arachchi H."/>
            <person name="Armbruster J."/>
            <person name="Bachantsang P."/>
            <person name="Baldwin J."/>
            <person name="Barry A."/>
            <person name="Bayul T."/>
            <person name="Blitshsteyn B."/>
            <person name="Bloom T."/>
            <person name="Blye J."/>
            <person name="Boguslavskiy L."/>
            <person name="Borowsky M."/>
            <person name="Boukhgalter B."/>
            <person name="Brunache A."/>
            <person name="Butler J."/>
            <person name="Calixte N."/>
            <person name="Calvo S."/>
            <person name="Camarata J."/>
            <person name="Campo K."/>
            <person name="Chang J."/>
            <person name="Cheshatsang Y."/>
            <person name="Citroen M."/>
            <person name="Collymore A."/>
            <person name="Considine T."/>
            <person name="Cook A."/>
            <person name="Cooke P."/>
            <person name="Corum B."/>
            <person name="Cuomo C."/>
            <person name="David R."/>
            <person name="Dawoe T."/>
            <person name="Degray S."/>
            <person name="Dodge S."/>
            <person name="Dooley K."/>
            <person name="Dorje P."/>
            <person name="Dorjee K."/>
            <person name="Dorris L."/>
            <person name="Duffey N."/>
            <person name="Dupes A."/>
            <person name="Elkins T."/>
            <person name="Engels R."/>
            <person name="Erickson J."/>
            <person name="Farina A."/>
            <person name="Faro S."/>
            <person name="Ferreira P."/>
            <person name="Fischer H."/>
            <person name="Fitzgerald M."/>
            <person name="Foley K."/>
            <person name="Gage D."/>
            <person name="Galagan J."/>
            <person name="Gearin G."/>
            <person name="Gnerre S."/>
            <person name="Gnirke A."/>
            <person name="Goyette A."/>
            <person name="Graham J."/>
            <person name="Grandbois E."/>
            <person name="Gyaltsen K."/>
            <person name="Hafez N."/>
            <person name="Hagopian D."/>
            <person name="Hagos B."/>
            <person name="Hall J."/>
            <person name="Hatcher B."/>
            <person name="Heller A."/>
            <person name="Higgins H."/>
            <person name="Honan T."/>
            <person name="Horn A."/>
            <person name="Houde N."/>
            <person name="Hughes L."/>
            <person name="Hulme W."/>
            <person name="Husby E."/>
            <person name="Iliev I."/>
            <person name="Jaffe D."/>
            <person name="Jones C."/>
            <person name="Kamal M."/>
            <person name="Kamat A."/>
            <person name="Kamvysselis M."/>
            <person name="Karlsson E."/>
            <person name="Kells C."/>
            <person name="Kieu A."/>
            <person name="Kisner P."/>
            <person name="Kodira C."/>
            <person name="Kulbokas E."/>
            <person name="Labutti K."/>
            <person name="Lama D."/>
            <person name="Landers T."/>
            <person name="Leger J."/>
            <person name="Levine S."/>
            <person name="Lewis D."/>
            <person name="Lewis T."/>
            <person name="Lindblad-toh K."/>
            <person name="Liu X."/>
            <person name="Lokyitsang T."/>
            <person name="Lokyitsang Y."/>
            <person name="Lucien O."/>
            <person name="Lui A."/>
            <person name="Ma L.J."/>
            <person name="Mabbitt R."/>
            <person name="Macdonald J."/>
            <person name="Maclean C."/>
            <person name="Major J."/>
            <person name="Manning J."/>
            <person name="Marabella R."/>
            <person name="Maru K."/>
            <person name="Matthews C."/>
            <person name="Mauceli E."/>
            <person name="Mccarthy M."/>
            <person name="Mcdonough S."/>
            <person name="Mcghee T."/>
            <person name="Meldrim J."/>
            <person name="Meneus L."/>
            <person name="Mesirov J."/>
            <person name="Mihalev A."/>
            <person name="Mihova T."/>
            <person name="Mikkelsen T."/>
            <person name="Mlenga V."/>
            <person name="Moru K."/>
            <person name="Mozes J."/>
            <person name="Mulrain L."/>
            <person name="Munson G."/>
            <person name="Naylor J."/>
            <person name="Newes C."/>
            <person name="Nguyen C."/>
            <person name="Nguyen N."/>
            <person name="Nguyen T."/>
            <person name="Nicol R."/>
            <person name="Nielsen C."/>
            <person name="Nizzari M."/>
            <person name="Norbu C."/>
            <person name="Norbu N."/>
            <person name="O'donnell P."/>
            <person name="Okoawo O."/>
            <person name="O'leary S."/>
            <person name="Omotosho B."/>
            <person name="O'neill K."/>
            <person name="Osman S."/>
            <person name="Parker S."/>
            <person name="Perrin D."/>
            <person name="Phunkhang P."/>
            <person name="Piqani B."/>
            <person name="Purcell S."/>
            <person name="Rachupka T."/>
            <person name="Ramasamy U."/>
            <person name="Rameau R."/>
            <person name="Ray V."/>
            <person name="Raymond C."/>
            <person name="Retta R."/>
            <person name="Richardson S."/>
            <person name="Rise C."/>
            <person name="Rodriguez J."/>
            <person name="Rogers J."/>
            <person name="Rogov P."/>
            <person name="Rutman M."/>
            <person name="Schupbach R."/>
            <person name="Seaman C."/>
            <person name="Settipalli S."/>
            <person name="Sharpe T."/>
            <person name="Sheridan J."/>
            <person name="Sherpa N."/>
            <person name="Shi J."/>
            <person name="Smirnov S."/>
            <person name="Smith C."/>
            <person name="Sougnez C."/>
            <person name="Spencer B."/>
            <person name="Stalker J."/>
            <person name="Stange-thomann N."/>
            <person name="Stavropoulos S."/>
            <person name="Stetson K."/>
            <person name="Stone C."/>
            <person name="Stone S."/>
            <person name="Stubbs M."/>
            <person name="Talamas J."/>
            <person name="Tchuinga P."/>
            <person name="Tenzing P."/>
            <person name="Tesfaye S."/>
            <person name="Theodore J."/>
            <person name="Thoulutsang Y."/>
            <person name="Topham K."/>
            <person name="Towey S."/>
            <person name="Tsamla T."/>
            <person name="Tsomo N."/>
            <person name="Vallee D."/>
            <person name="Vassiliev H."/>
            <person name="Venkataraman V."/>
            <person name="Vinson J."/>
            <person name="Vo A."/>
            <person name="Wade C."/>
            <person name="Wang S."/>
            <person name="Wangchuk T."/>
            <person name="Wangdi T."/>
            <person name="Whittaker C."/>
            <person name="Wilkinson J."/>
            <person name="Wu Y."/>
            <person name="Wyman D."/>
            <person name="Yadav S."/>
            <person name="Yang S."/>
            <person name="Yang X."/>
            <person name="Yeager S."/>
            <person name="Yee E."/>
            <person name="Young G."/>
            <person name="Zainoun J."/>
            <person name="Zembeck L."/>
            <person name="Zimmer A."/>
            <person name="Zody M."/>
            <person name="Lander E."/>
        </authorList>
    </citation>
    <scope>NUCLEOTIDE SEQUENCE [LARGE SCALE GENOMIC DNA]</scope>
</reference>
<comment type="subcellular location">
    <subcellularLocation>
        <location evidence="1">Nucleus</location>
    </subcellularLocation>
</comment>
<dbReference type="AlphaFoldDB" id="H2ZBQ2"/>
<feature type="compositionally biased region" description="Basic and acidic residues" evidence="6">
    <location>
        <begin position="340"/>
        <end position="354"/>
    </location>
</feature>
<evidence type="ECO:0000313" key="9">
    <source>
        <dbReference type="Proteomes" id="UP000007875"/>
    </source>
</evidence>
<protein>
    <recommendedName>
        <fullName evidence="7">BRCT domain-containing protein</fullName>
    </recommendedName>
</protein>
<dbReference type="Gene3D" id="2.60.120.260">
    <property type="entry name" value="Galactose-binding domain-like"/>
    <property type="match status" value="1"/>
</dbReference>
<proteinExistence type="predicted"/>
<dbReference type="GO" id="GO:0006303">
    <property type="term" value="P:double-strand break repair via nonhomologous end joining"/>
    <property type="evidence" value="ECO:0007669"/>
    <property type="project" value="InterPro"/>
</dbReference>
<dbReference type="InterPro" id="IPR008979">
    <property type="entry name" value="Galactose-bd-like_sf"/>
</dbReference>
<dbReference type="PANTHER" id="PTHR11370">
    <property type="entry name" value="DNA-REPAIR PROTEIN XRCC1"/>
    <property type="match status" value="1"/>
</dbReference>
<reference evidence="8" key="2">
    <citation type="submission" date="2025-08" db="UniProtKB">
        <authorList>
            <consortium name="Ensembl"/>
        </authorList>
    </citation>
    <scope>IDENTIFICATION</scope>
</reference>
<keyword evidence="5" id="KW-0539">Nucleus</keyword>
<organism evidence="8 9">
    <name type="scientific">Ciona savignyi</name>
    <name type="common">Pacific transparent sea squirt</name>
    <dbReference type="NCBI Taxonomy" id="51511"/>
    <lineage>
        <taxon>Eukaryota</taxon>
        <taxon>Metazoa</taxon>
        <taxon>Chordata</taxon>
        <taxon>Tunicata</taxon>
        <taxon>Ascidiacea</taxon>
        <taxon>Phlebobranchia</taxon>
        <taxon>Cionidae</taxon>
        <taxon>Ciona</taxon>
    </lineage>
</organism>
<keyword evidence="9" id="KW-1185">Reference proteome</keyword>
<dbReference type="eggNOG" id="KOG3226">
    <property type="taxonomic scope" value="Eukaryota"/>
</dbReference>
<dbReference type="InterPro" id="IPR036420">
    <property type="entry name" value="BRCT_dom_sf"/>
</dbReference>